<feature type="non-terminal residue" evidence="2">
    <location>
        <position position="1"/>
    </location>
</feature>
<name>A0A4Y7LAD7_PAPSO</name>
<sequence length="363" mass="41897">GSLKTINLWVMEIGRGEIPSSFRSVPEFSSTTQRRFNECLPVYEQPRDDEDSSSDSSVDYSYSEEEGDKSYKSDDDDDDDDDDGDGDEVGMTDSTATKKNKKIESTTGTSLRERLEKLEWKVFHTRGFKRTFQSRLKQWICSWNAQTPFVWVHVHAYYNKHKLYGGYGVILRDSDAKPITASANFSVVGKSFYTQLLMGVMAGVTLVKNLRLPKLRVVCNSIKIPHVIDKIWDCKDIACRENKQYTYNCKWCWRSYFVFQGADRDLVPHARDIKAQIREGLELLELTGYLGYLNKAAYYLAKMGKKNRAKVENQEERIASSDEGTGEIKPCDFPQELKQILWRDAEGVFRTMHYRREPLVTQV</sequence>
<accession>A0A4Y7LAD7</accession>
<dbReference type="AlphaFoldDB" id="A0A4Y7LAD7"/>
<dbReference type="EMBL" id="CM010724">
    <property type="protein sequence ID" value="RZC81129.1"/>
    <property type="molecule type" value="Genomic_DNA"/>
</dbReference>
<evidence type="ECO:0000313" key="3">
    <source>
        <dbReference type="Proteomes" id="UP000316621"/>
    </source>
</evidence>
<feature type="compositionally biased region" description="Acidic residues" evidence="1">
    <location>
        <begin position="74"/>
        <end position="90"/>
    </location>
</feature>
<keyword evidence="3" id="KW-1185">Reference proteome</keyword>
<organism evidence="2 3">
    <name type="scientific">Papaver somniferum</name>
    <name type="common">Opium poppy</name>
    <dbReference type="NCBI Taxonomy" id="3469"/>
    <lineage>
        <taxon>Eukaryota</taxon>
        <taxon>Viridiplantae</taxon>
        <taxon>Streptophyta</taxon>
        <taxon>Embryophyta</taxon>
        <taxon>Tracheophyta</taxon>
        <taxon>Spermatophyta</taxon>
        <taxon>Magnoliopsida</taxon>
        <taxon>Ranunculales</taxon>
        <taxon>Papaveraceae</taxon>
        <taxon>Papaveroideae</taxon>
        <taxon>Papaver</taxon>
    </lineage>
</organism>
<gene>
    <name evidence="2" type="ORF">C5167_043698</name>
</gene>
<dbReference type="Proteomes" id="UP000316621">
    <property type="component" value="Chromosome 10"/>
</dbReference>
<dbReference type="Gramene" id="RZC81129">
    <property type="protein sequence ID" value="RZC81129"/>
    <property type="gene ID" value="C5167_043698"/>
</dbReference>
<proteinExistence type="predicted"/>
<feature type="region of interest" description="Disordered" evidence="1">
    <location>
        <begin position="19"/>
        <end position="108"/>
    </location>
</feature>
<evidence type="ECO:0000256" key="1">
    <source>
        <dbReference type="SAM" id="MobiDB-lite"/>
    </source>
</evidence>
<reference evidence="2 3" key="1">
    <citation type="journal article" date="2018" name="Science">
        <title>The opium poppy genome and morphinan production.</title>
        <authorList>
            <person name="Guo L."/>
            <person name="Winzer T."/>
            <person name="Yang X."/>
            <person name="Li Y."/>
            <person name="Ning Z."/>
            <person name="He Z."/>
            <person name="Teodor R."/>
            <person name="Lu Y."/>
            <person name="Bowser T.A."/>
            <person name="Graham I.A."/>
            <person name="Ye K."/>
        </authorList>
    </citation>
    <scope>NUCLEOTIDE SEQUENCE [LARGE SCALE GENOMIC DNA]</scope>
    <source>
        <strain evidence="3">cv. HN1</strain>
        <tissue evidence="2">Leaves</tissue>
    </source>
</reference>
<evidence type="ECO:0000313" key="2">
    <source>
        <dbReference type="EMBL" id="RZC81129.1"/>
    </source>
</evidence>
<protein>
    <submittedName>
        <fullName evidence="2">Uncharacterized protein</fullName>
    </submittedName>
</protein>
<feature type="compositionally biased region" description="Polar residues" evidence="1">
    <location>
        <begin position="21"/>
        <end position="34"/>
    </location>
</feature>